<feature type="domain" description="Restriction endonuclease type II DpnII-like" evidence="1">
    <location>
        <begin position="7"/>
        <end position="133"/>
    </location>
</feature>
<gene>
    <name evidence="2" type="primary">mboIR</name>
    <name evidence="2" type="ORF">NCTC12219_00653</name>
</gene>
<evidence type="ECO:0000313" key="2">
    <source>
        <dbReference type="EMBL" id="STP10773.1"/>
    </source>
</evidence>
<dbReference type="GO" id="GO:0009307">
    <property type="term" value="P:DNA restriction-modification system"/>
    <property type="evidence" value="ECO:0007669"/>
    <property type="project" value="InterPro"/>
</dbReference>
<dbReference type="RefSeq" id="WP_258864716.1">
    <property type="nucleotide sequence ID" value="NZ_UGHX01000001.1"/>
</dbReference>
<dbReference type="Proteomes" id="UP000255103">
    <property type="component" value="Unassembled WGS sequence"/>
</dbReference>
<name>A0A377JSL8_9HELI</name>
<keyword evidence="2" id="KW-0540">Nuclease</keyword>
<keyword evidence="2" id="KW-0378">Hydrolase</keyword>
<dbReference type="GO" id="GO:0009036">
    <property type="term" value="F:type II site-specific deoxyribonuclease activity"/>
    <property type="evidence" value="ECO:0007669"/>
    <property type="project" value="UniProtKB-EC"/>
</dbReference>
<protein>
    <submittedName>
        <fullName evidence="2">Type II R-M system restriction endonuclease</fullName>
        <ecNumber evidence="2">3.1.21.4</ecNumber>
    </submittedName>
</protein>
<dbReference type="EMBL" id="UGHX01000001">
    <property type="protein sequence ID" value="STP10773.1"/>
    <property type="molecule type" value="Genomic_DNA"/>
</dbReference>
<sequence length="194" mass="22194">MKNTLPFESFLSTLRATNRDLGFFVDWQKCLANKDKLSISLNHLNLLLGVPKDSLQDKITLLFDEYVKAFDVLPLILAIRNEKELVLDSNRNEIPINAYLQSPKGIYEFICESGLDSIFGNSKIKDLNDFVFGGKKEFIVATFDGFCFDKNDTQKENLQILDFIYANNINEAREIAAHNSYGAYEQLVCYEIAR</sequence>
<proteinExistence type="predicted"/>
<dbReference type="InterPro" id="IPR007637">
    <property type="entry name" value="Restrct_endonuc_II_DpnII-like"/>
</dbReference>
<evidence type="ECO:0000313" key="3">
    <source>
        <dbReference type="Proteomes" id="UP000255103"/>
    </source>
</evidence>
<keyword evidence="2" id="KW-0255">Endonuclease</keyword>
<organism evidence="2 3">
    <name type="scientific">Helicobacter cinaedi</name>
    <dbReference type="NCBI Taxonomy" id="213"/>
    <lineage>
        <taxon>Bacteria</taxon>
        <taxon>Pseudomonadati</taxon>
        <taxon>Campylobacterota</taxon>
        <taxon>Epsilonproteobacteria</taxon>
        <taxon>Campylobacterales</taxon>
        <taxon>Helicobacteraceae</taxon>
        <taxon>Helicobacter</taxon>
    </lineage>
</organism>
<accession>A0A377JSL8</accession>
<dbReference type="Pfam" id="PF04556">
    <property type="entry name" value="DpnII"/>
    <property type="match status" value="1"/>
</dbReference>
<evidence type="ECO:0000259" key="1">
    <source>
        <dbReference type="Pfam" id="PF04556"/>
    </source>
</evidence>
<dbReference type="GO" id="GO:0003677">
    <property type="term" value="F:DNA binding"/>
    <property type="evidence" value="ECO:0007669"/>
    <property type="project" value="InterPro"/>
</dbReference>
<reference evidence="2 3" key="1">
    <citation type="submission" date="2018-06" db="EMBL/GenBank/DDBJ databases">
        <authorList>
            <consortium name="Pathogen Informatics"/>
            <person name="Doyle S."/>
        </authorList>
    </citation>
    <scope>NUCLEOTIDE SEQUENCE [LARGE SCALE GENOMIC DNA]</scope>
    <source>
        <strain evidence="2 3">NCTC12219</strain>
    </source>
</reference>
<dbReference type="EC" id="3.1.21.4" evidence="2"/>
<dbReference type="AlphaFoldDB" id="A0A377JSL8"/>